<dbReference type="AlphaFoldDB" id="A0AAD1KQZ4"/>
<reference evidence="1" key="1">
    <citation type="submission" date="2021-06" db="EMBL/GenBank/DDBJ databases">
        <title>Genome sequence of Cutibacterium modestum strain KB17-24694.</title>
        <authorList>
            <person name="Dekio I."/>
            <person name="Asahina A."/>
            <person name="Nishida M."/>
        </authorList>
    </citation>
    <scope>NUCLEOTIDE SEQUENCE</scope>
    <source>
        <strain evidence="1">KB17-24694</strain>
    </source>
</reference>
<sequence length="154" mass="16172">MSRSLNDNWSTQLVGLGVLGSVDNVGPKLLSHRQLVFVNVDGDNATAFAGSSSGKHGCHPHPSQSDAYHIVLGRGLSGVDNGTTAGEHRASEHSGNFGRNLIGYRNQGLPPHNGMGGESRNAKMMADCLVIPVQSDATTEQRAGNIGLTSRDAR</sequence>
<dbReference type="EMBL" id="AP024747">
    <property type="protein sequence ID" value="BCY26187.1"/>
    <property type="molecule type" value="Genomic_DNA"/>
</dbReference>
<proteinExistence type="predicted"/>
<organism evidence="1 2">
    <name type="scientific">Cutibacterium modestum</name>
    <dbReference type="NCBI Taxonomy" id="2559073"/>
    <lineage>
        <taxon>Bacteria</taxon>
        <taxon>Bacillati</taxon>
        <taxon>Actinomycetota</taxon>
        <taxon>Actinomycetes</taxon>
        <taxon>Propionibacteriales</taxon>
        <taxon>Propionibacteriaceae</taxon>
        <taxon>Cutibacterium</taxon>
    </lineage>
</organism>
<evidence type="ECO:0000313" key="2">
    <source>
        <dbReference type="Proteomes" id="UP000825072"/>
    </source>
</evidence>
<evidence type="ECO:0000313" key="1">
    <source>
        <dbReference type="EMBL" id="BCY26187.1"/>
    </source>
</evidence>
<gene>
    <name evidence="1" type="ORF">KB1_21770</name>
</gene>
<protein>
    <submittedName>
        <fullName evidence="1">Uncharacterized protein</fullName>
    </submittedName>
</protein>
<name>A0AAD1KQZ4_9ACTN</name>
<dbReference type="Proteomes" id="UP000825072">
    <property type="component" value="Chromosome 1"/>
</dbReference>
<accession>A0AAD1KQZ4</accession>